<evidence type="ECO:0000256" key="7">
    <source>
        <dbReference type="ARBA" id="ARBA00023269"/>
    </source>
</evidence>
<dbReference type="PROSITE" id="PS00959">
    <property type="entry name" value="HISTONE_H3_2"/>
    <property type="match status" value="1"/>
</dbReference>
<reference evidence="10 11" key="1">
    <citation type="journal article" date="2024" name="Nat. Commun.">
        <title>Phylogenomics reveals the evolutionary origins of lichenization in chlorophyte algae.</title>
        <authorList>
            <person name="Puginier C."/>
            <person name="Libourel C."/>
            <person name="Otte J."/>
            <person name="Skaloud P."/>
            <person name="Haon M."/>
            <person name="Grisel S."/>
            <person name="Petersen M."/>
            <person name="Berrin J.G."/>
            <person name="Delaux P.M."/>
            <person name="Dal Grande F."/>
            <person name="Keller J."/>
        </authorList>
    </citation>
    <scope>NUCLEOTIDE SEQUENCE [LARGE SCALE GENOMIC DNA]</scope>
    <source>
        <strain evidence="10 11">SAG 2036</strain>
    </source>
</reference>
<evidence type="ECO:0000256" key="3">
    <source>
        <dbReference type="ARBA" id="ARBA00010343"/>
    </source>
</evidence>
<dbReference type="GO" id="GO:0000786">
    <property type="term" value="C:nucleosome"/>
    <property type="evidence" value="ECO:0007669"/>
    <property type="project" value="UniProtKB-KW"/>
</dbReference>
<dbReference type="PANTHER" id="PTHR11426">
    <property type="entry name" value="HISTONE H3"/>
    <property type="match status" value="1"/>
</dbReference>
<evidence type="ECO:0000256" key="4">
    <source>
        <dbReference type="ARBA" id="ARBA00022454"/>
    </source>
</evidence>
<comment type="similarity">
    <text evidence="3">Belongs to the histone H3 family.</text>
</comment>
<dbReference type="GO" id="GO:0003677">
    <property type="term" value="F:DNA binding"/>
    <property type="evidence" value="ECO:0007669"/>
    <property type="project" value="UniProtKB-KW"/>
</dbReference>
<evidence type="ECO:0000313" key="11">
    <source>
        <dbReference type="Proteomes" id="UP001465755"/>
    </source>
</evidence>
<proteinExistence type="inferred from homology"/>
<evidence type="ECO:0000256" key="1">
    <source>
        <dbReference type="ARBA" id="ARBA00004123"/>
    </source>
</evidence>
<dbReference type="Pfam" id="PF00125">
    <property type="entry name" value="Histone"/>
    <property type="match status" value="1"/>
</dbReference>
<dbReference type="Gene3D" id="1.10.20.10">
    <property type="entry name" value="Histone, subunit A"/>
    <property type="match status" value="1"/>
</dbReference>
<name>A0AAW1PHY3_9CHLO</name>
<evidence type="ECO:0000256" key="8">
    <source>
        <dbReference type="SAM" id="MobiDB-lite"/>
    </source>
</evidence>
<protein>
    <recommendedName>
        <fullName evidence="9">Core Histone H2A/H2B/H3 domain-containing protein</fullName>
    </recommendedName>
</protein>
<evidence type="ECO:0000259" key="9">
    <source>
        <dbReference type="Pfam" id="PF00125"/>
    </source>
</evidence>
<accession>A0AAW1PHY3</accession>
<sequence>MAGKDLAKPSQATQGPHKKRHKPGVMALREIKKIQKHTDLLMRRAPFQRLVREITYNLTGDAGMRWQLKGVEALQEAAEACLISLMEDAQHCAIHGKRITIMPKDIMLARRLAASISKQPAMKIGA</sequence>
<dbReference type="SMART" id="SM00428">
    <property type="entry name" value="H3"/>
    <property type="match status" value="1"/>
</dbReference>
<dbReference type="GO" id="GO:0005634">
    <property type="term" value="C:nucleus"/>
    <property type="evidence" value="ECO:0007669"/>
    <property type="project" value="UniProtKB-SubCell"/>
</dbReference>
<dbReference type="AlphaFoldDB" id="A0AAW1PHY3"/>
<feature type="region of interest" description="Disordered" evidence="8">
    <location>
        <begin position="1"/>
        <end position="24"/>
    </location>
</feature>
<dbReference type="Proteomes" id="UP001465755">
    <property type="component" value="Unassembled WGS sequence"/>
</dbReference>
<evidence type="ECO:0000313" key="10">
    <source>
        <dbReference type="EMBL" id="KAK9808472.1"/>
    </source>
</evidence>
<dbReference type="PRINTS" id="PR00622">
    <property type="entry name" value="HISTONEH3"/>
</dbReference>
<comment type="caution">
    <text evidence="10">The sequence shown here is derived from an EMBL/GenBank/DDBJ whole genome shotgun (WGS) entry which is preliminary data.</text>
</comment>
<dbReference type="InterPro" id="IPR000164">
    <property type="entry name" value="Histone_H3/CENP-A"/>
</dbReference>
<dbReference type="EMBL" id="JALJOQ010000023">
    <property type="protein sequence ID" value="KAK9808472.1"/>
    <property type="molecule type" value="Genomic_DNA"/>
</dbReference>
<evidence type="ECO:0000256" key="6">
    <source>
        <dbReference type="ARBA" id="ARBA00023242"/>
    </source>
</evidence>
<feature type="domain" description="Core Histone H2A/H2B/H3" evidence="9">
    <location>
        <begin position="23"/>
        <end position="112"/>
    </location>
</feature>
<dbReference type="GO" id="GO:0046982">
    <property type="term" value="F:protein heterodimerization activity"/>
    <property type="evidence" value="ECO:0007669"/>
    <property type="project" value="InterPro"/>
</dbReference>
<organism evidence="10 11">
    <name type="scientific">Symbiochloris irregularis</name>
    <dbReference type="NCBI Taxonomy" id="706552"/>
    <lineage>
        <taxon>Eukaryota</taxon>
        <taxon>Viridiplantae</taxon>
        <taxon>Chlorophyta</taxon>
        <taxon>core chlorophytes</taxon>
        <taxon>Trebouxiophyceae</taxon>
        <taxon>Trebouxiales</taxon>
        <taxon>Trebouxiaceae</taxon>
        <taxon>Symbiochloris</taxon>
    </lineage>
</organism>
<keyword evidence="7" id="KW-0544">Nucleosome core</keyword>
<evidence type="ECO:0000256" key="5">
    <source>
        <dbReference type="ARBA" id="ARBA00023125"/>
    </source>
</evidence>
<keyword evidence="5" id="KW-0238">DNA-binding</keyword>
<dbReference type="InterPro" id="IPR009072">
    <property type="entry name" value="Histone-fold"/>
</dbReference>
<comment type="subcellular location">
    <subcellularLocation>
        <location evidence="2">Chromosome</location>
    </subcellularLocation>
    <subcellularLocation>
        <location evidence="1">Nucleus</location>
    </subcellularLocation>
</comment>
<dbReference type="SUPFAM" id="SSF47113">
    <property type="entry name" value="Histone-fold"/>
    <property type="match status" value="1"/>
</dbReference>
<keyword evidence="11" id="KW-1185">Reference proteome</keyword>
<evidence type="ECO:0000256" key="2">
    <source>
        <dbReference type="ARBA" id="ARBA00004286"/>
    </source>
</evidence>
<dbReference type="FunFam" id="1.10.20.10:FF:000085">
    <property type="entry name" value="Histone H3.2"/>
    <property type="match status" value="1"/>
</dbReference>
<keyword evidence="6" id="KW-0539">Nucleus</keyword>
<dbReference type="CDD" id="cd22911">
    <property type="entry name" value="HFD_H3"/>
    <property type="match status" value="1"/>
</dbReference>
<keyword evidence="4" id="KW-0158">Chromosome</keyword>
<dbReference type="GO" id="GO:0030527">
    <property type="term" value="F:structural constituent of chromatin"/>
    <property type="evidence" value="ECO:0007669"/>
    <property type="project" value="InterPro"/>
</dbReference>
<dbReference type="InterPro" id="IPR007125">
    <property type="entry name" value="H2A/H2B/H3"/>
</dbReference>
<gene>
    <name evidence="10" type="ORF">WJX73_009888</name>
</gene>